<dbReference type="EMBL" id="CAJVPV010001070">
    <property type="protein sequence ID" value="CAG8485398.1"/>
    <property type="molecule type" value="Genomic_DNA"/>
</dbReference>
<proteinExistence type="predicted"/>
<gene>
    <name evidence="3" type="ORF">AMORRO_LOCUS2514</name>
</gene>
<keyword evidence="2" id="KW-0812">Transmembrane</keyword>
<evidence type="ECO:0000256" key="2">
    <source>
        <dbReference type="SAM" id="Phobius"/>
    </source>
</evidence>
<organism evidence="3 4">
    <name type="scientific">Acaulospora morrowiae</name>
    <dbReference type="NCBI Taxonomy" id="94023"/>
    <lineage>
        <taxon>Eukaryota</taxon>
        <taxon>Fungi</taxon>
        <taxon>Fungi incertae sedis</taxon>
        <taxon>Mucoromycota</taxon>
        <taxon>Glomeromycotina</taxon>
        <taxon>Glomeromycetes</taxon>
        <taxon>Diversisporales</taxon>
        <taxon>Acaulosporaceae</taxon>
        <taxon>Acaulospora</taxon>
    </lineage>
</organism>
<feature type="compositionally biased region" description="Low complexity" evidence="1">
    <location>
        <begin position="696"/>
        <end position="706"/>
    </location>
</feature>
<feature type="compositionally biased region" description="Polar residues" evidence="1">
    <location>
        <begin position="682"/>
        <end position="691"/>
    </location>
</feature>
<feature type="compositionally biased region" description="Polar residues" evidence="1">
    <location>
        <begin position="637"/>
        <end position="655"/>
    </location>
</feature>
<feature type="region of interest" description="Disordered" evidence="1">
    <location>
        <begin position="681"/>
        <end position="760"/>
    </location>
</feature>
<feature type="transmembrane region" description="Helical" evidence="2">
    <location>
        <begin position="33"/>
        <end position="54"/>
    </location>
</feature>
<feature type="compositionally biased region" description="Low complexity" evidence="1">
    <location>
        <begin position="419"/>
        <end position="428"/>
    </location>
</feature>
<comment type="caution">
    <text evidence="3">The sequence shown here is derived from an EMBL/GenBank/DDBJ whole genome shotgun (WGS) entry which is preliminary data.</text>
</comment>
<dbReference type="CDD" id="cd00637">
    <property type="entry name" value="7tm_classA_rhodopsin-like"/>
    <property type="match status" value="1"/>
</dbReference>
<evidence type="ECO:0000313" key="3">
    <source>
        <dbReference type="EMBL" id="CAG8485398.1"/>
    </source>
</evidence>
<name>A0A9N8Z9P1_9GLOM</name>
<feature type="region of interest" description="Disordered" evidence="1">
    <location>
        <begin position="419"/>
        <end position="440"/>
    </location>
</feature>
<feature type="compositionally biased region" description="Low complexity" evidence="1">
    <location>
        <begin position="608"/>
        <end position="627"/>
    </location>
</feature>
<sequence>MLAPDAILYYALHFLSILPSFCLLIAYRRYPTISCYSVTLLLDSIISGVIGLIISTLDNGMRICHIQAVLITYVICSLAIWPACIEFTTWIGWNYDVYEREPVDDERQMRGLMHAREGARRQMTKKLLYGCMGAGWLFPTFIALLMVLLVRDVTFEPWSYHCTISKRNLPFAFTQFFTSKIIRVLGVFFICLLAMTATIIFSVLNAMLIRRHRNASRGITDISLHKRIPIFGIAVSILLFISLVMELICTLAESSVKSMGTWPDFLMALLPYMTFLILGTNLNFRMNSSASLSGSIHISLEGSSIIDVHERSITPSGIQENSLSPQQIQENLSSSPMSKIMQEKNQVQTTLSYLSSTGPSTFSQRMDPNSPNPFMHRKNPLLTIKIPNDDAIYNKKGKHYKISKRKNSSLKTPFVTEFGNSVGNNSSKNGKRKETESNASGVKDISAIVGEEPTTYGRSTAFHRVSTMRSSQTTTQSPKRHVAECEDTAGASLSSQSGDAEEVHDPSDKMLKEDYYHKEFSFEKRSNNDLVMFPSDLGFYPNDNNKDLNSLRKTEPSSDKDVIQNLSISLYGDTAGELFSATIPQGSVKEHSDVGGLNRGLLLQHSISSSASVKGSPSSSPTQQVPRRQQKQKVKSISPSVSFVDTPGQSSSNNLRLEKIPEERLDLEFFLVDVNLPMTPSFGMTSKTQITKSEKSSSGSSNSHNSMGTISANSRYSNNNGFTLTPRGNIPLHLLNRNSTGSLSTNSGSKDSRGSSKGSTIDFGFYEEEKMREFRRLIKSWDPDISRI</sequence>
<feature type="region of interest" description="Disordered" evidence="1">
    <location>
        <begin position="608"/>
        <end position="657"/>
    </location>
</feature>
<keyword evidence="2" id="KW-1133">Transmembrane helix</keyword>
<keyword evidence="4" id="KW-1185">Reference proteome</keyword>
<evidence type="ECO:0000256" key="1">
    <source>
        <dbReference type="SAM" id="MobiDB-lite"/>
    </source>
</evidence>
<feature type="transmembrane region" description="Helical" evidence="2">
    <location>
        <begin position="66"/>
        <end position="85"/>
    </location>
</feature>
<dbReference type="OrthoDB" id="100006at2759"/>
<feature type="transmembrane region" description="Helical" evidence="2">
    <location>
        <begin position="127"/>
        <end position="150"/>
    </location>
</feature>
<feature type="compositionally biased region" description="Polar residues" evidence="1">
    <location>
        <begin position="707"/>
        <end position="723"/>
    </location>
</feature>
<dbReference type="AlphaFoldDB" id="A0A9N8Z9P1"/>
<evidence type="ECO:0000313" key="4">
    <source>
        <dbReference type="Proteomes" id="UP000789342"/>
    </source>
</evidence>
<feature type="compositionally biased region" description="Low complexity" evidence="1">
    <location>
        <begin position="734"/>
        <end position="760"/>
    </location>
</feature>
<feature type="transmembrane region" description="Helical" evidence="2">
    <location>
        <begin position="181"/>
        <end position="209"/>
    </location>
</feature>
<dbReference type="Proteomes" id="UP000789342">
    <property type="component" value="Unassembled WGS sequence"/>
</dbReference>
<feature type="transmembrane region" description="Helical" evidence="2">
    <location>
        <begin position="6"/>
        <end position="26"/>
    </location>
</feature>
<accession>A0A9N8Z9P1</accession>
<reference evidence="3" key="1">
    <citation type="submission" date="2021-06" db="EMBL/GenBank/DDBJ databases">
        <authorList>
            <person name="Kallberg Y."/>
            <person name="Tangrot J."/>
            <person name="Rosling A."/>
        </authorList>
    </citation>
    <scope>NUCLEOTIDE SEQUENCE</scope>
    <source>
        <strain evidence="3">CL551</strain>
    </source>
</reference>
<keyword evidence="2" id="KW-0472">Membrane</keyword>
<protein>
    <submittedName>
        <fullName evidence="3">10184_t:CDS:1</fullName>
    </submittedName>
</protein>
<feature type="transmembrane region" description="Helical" evidence="2">
    <location>
        <begin position="230"/>
        <end position="253"/>
    </location>
</feature>
<feature type="transmembrane region" description="Helical" evidence="2">
    <location>
        <begin position="265"/>
        <end position="284"/>
    </location>
</feature>